<reference evidence="3" key="2">
    <citation type="submission" date="2021-01" db="EMBL/GenBank/DDBJ databases">
        <authorList>
            <person name="Hahn C.R."/>
            <person name="Youssef N.H."/>
            <person name="Elshahed M."/>
        </authorList>
    </citation>
    <scope>NUCLEOTIDE SEQUENCE</scope>
    <source>
        <strain evidence="3">Zod_Metabat.24</strain>
    </source>
</reference>
<dbReference type="GO" id="GO:0004407">
    <property type="term" value="F:histone deacetylase activity"/>
    <property type="evidence" value="ECO:0007669"/>
    <property type="project" value="TreeGrafter"/>
</dbReference>
<comment type="similarity">
    <text evidence="1">Belongs to the histone deacetylase family.</text>
</comment>
<dbReference type="Pfam" id="PF00850">
    <property type="entry name" value="Hist_deacetyl"/>
    <property type="match status" value="1"/>
</dbReference>
<proteinExistence type="inferred from homology"/>
<dbReference type="PANTHER" id="PTHR10625">
    <property type="entry name" value="HISTONE DEACETYLASE HDAC1-RELATED"/>
    <property type="match status" value="1"/>
</dbReference>
<dbReference type="InterPro" id="IPR023801">
    <property type="entry name" value="His_deacetylse_dom"/>
</dbReference>
<dbReference type="SUPFAM" id="SSF52768">
    <property type="entry name" value="Arginase/deacetylase"/>
    <property type="match status" value="1"/>
</dbReference>
<dbReference type="AlphaFoldDB" id="A0A9D8KD92"/>
<evidence type="ECO:0000313" key="4">
    <source>
        <dbReference type="Proteomes" id="UP000809273"/>
    </source>
</evidence>
<dbReference type="InterPro" id="IPR000286">
    <property type="entry name" value="HDACs"/>
</dbReference>
<name>A0A9D8KD92_9DELT</name>
<evidence type="ECO:0000256" key="1">
    <source>
        <dbReference type="ARBA" id="ARBA00005947"/>
    </source>
</evidence>
<dbReference type="GO" id="GO:0040029">
    <property type="term" value="P:epigenetic regulation of gene expression"/>
    <property type="evidence" value="ECO:0007669"/>
    <property type="project" value="TreeGrafter"/>
</dbReference>
<dbReference type="Proteomes" id="UP000809273">
    <property type="component" value="Unassembled WGS sequence"/>
</dbReference>
<reference evidence="3" key="1">
    <citation type="journal article" date="2021" name="Environ. Microbiol.">
        <title>Genomic characterization of three novel Desulfobacterota classes expand the metabolic and phylogenetic diversity of the phylum.</title>
        <authorList>
            <person name="Murphy C.L."/>
            <person name="Biggerstaff J."/>
            <person name="Eichhorn A."/>
            <person name="Ewing E."/>
            <person name="Shahan R."/>
            <person name="Soriano D."/>
            <person name="Stewart S."/>
            <person name="VanMol K."/>
            <person name="Walker R."/>
            <person name="Walters P."/>
            <person name="Elshahed M.S."/>
            <person name="Youssef N.H."/>
        </authorList>
    </citation>
    <scope>NUCLEOTIDE SEQUENCE</scope>
    <source>
        <strain evidence="3">Zod_Metabat.24</strain>
    </source>
</reference>
<accession>A0A9D8KD92</accession>
<comment type="caution">
    <text evidence="3">The sequence shown here is derived from an EMBL/GenBank/DDBJ whole genome shotgun (WGS) entry which is preliminary data.</text>
</comment>
<dbReference type="EMBL" id="JAFGIX010000009">
    <property type="protein sequence ID" value="MBN1571949.1"/>
    <property type="molecule type" value="Genomic_DNA"/>
</dbReference>
<sequence length="254" mass="28566">MPKTKIVYHDKYLTDYPTASVEMPERARAIYREFSSHGYKFVTPKPAEESDILLVHTHRLLESEKRDRERYETALLSAGGAITASEIAIEGTPAFGLIRPPGHHASPDSNWGFCFFNNTAISIEKLIVQNKIERAVILDIDLHFGDGTDNFFKGRDDVAVVNVQSNYALEFLAMTKEGLEKSAPYDIVCVSAGFDRYVKDWGGTLDTNDYKIIGELVKEYSEKHAKGRRYALLEGGYYVKDLGINARSLVEGME</sequence>
<gene>
    <name evidence="3" type="ORF">JW984_01995</name>
</gene>
<dbReference type="Gene3D" id="3.40.800.20">
    <property type="entry name" value="Histone deacetylase domain"/>
    <property type="match status" value="2"/>
</dbReference>
<dbReference type="InterPro" id="IPR023696">
    <property type="entry name" value="Ureohydrolase_dom_sf"/>
</dbReference>
<feature type="domain" description="Histone deacetylase" evidence="2">
    <location>
        <begin position="22"/>
        <end position="163"/>
    </location>
</feature>
<dbReference type="PRINTS" id="PR01270">
    <property type="entry name" value="HDASUPER"/>
</dbReference>
<evidence type="ECO:0000259" key="2">
    <source>
        <dbReference type="Pfam" id="PF00850"/>
    </source>
</evidence>
<organism evidence="3 4">
    <name type="scientific">Candidatus Zymogenus saltonus</name>
    <dbReference type="NCBI Taxonomy" id="2844893"/>
    <lineage>
        <taxon>Bacteria</taxon>
        <taxon>Deltaproteobacteria</taxon>
        <taxon>Candidatus Zymogenia</taxon>
        <taxon>Candidatus Zymogeniales</taxon>
        <taxon>Candidatus Zymogenaceae</taxon>
        <taxon>Candidatus Zymogenus</taxon>
    </lineage>
</organism>
<protein>
    <submittedName>
        <fullName evidence="3">Histone deacetylase family protein</fullName>
    </submittedName>
</protein>
<dbReference type="InterPro" id="IPR037138">
    <property type="entry name" value="His_deacetylse_dom_sf"/>
</dbReference>
<evidence type="ECO:0000313" key="3">
    <source>
        <dbReference type="EMBL" id="MBN1571949.1"/>
    </source>
</evidence>